<comment type="caution">
    <text evidence="1">The sequence shown here is derived from an EMBL/GenBank/DDBJ whole genome shotgun (WGS) entry which is preliminary data.</text>
</comment>
<reference evidence="1 2" key="1">
    <citation type="submission" date="2019-04" db="EMBL/GenBank/DDBJ databases">
        <title>Flavobacterium sp. nov. isolated from construction timber.</title>
        <authorList>
            <person name="Lin S.-Y."/>
            <person name="Chang C.-T."/>
            <person name="Young C.-C."/>
        </authorList>
    </citation>
    <scope>NUCLEOTIDE SEQUENCE [LARGE SCALE GENOMIC DNA]</scope>
    <source>
        <strain evidence="1 2">CC-CTC003</strain>
    </source>
</reference>
<name>A0A4S4A3W5_9FLAO</name>
<dbReference type="RefSeq" id="WP_136401654.1">
    <property type="nucleotide sequence ID" value="NZ_SSNZ01000001.1"/>
</dbReference>
<proteinExistence type="predicted"/>
<dbReference type="EMBL" id="SSNZ01000001">
    <property type="protein sequence ID" value="THF53131.1"/>
    <property type="molecule type" value="Genomic_DNA"/>
</dbReference>
<organism evidence="1 2">
    <name type="scientific">Flavobacterium supellecticarium</name>
    <dbReference type="NCBI Taxonomy" id="2565924"/>
    <lineage>
        <taxon>Bacteria</taxon>
        <taxon>Pseudomonadati</taxon>
        <taxon>Bacteroidota</taxon>
        <taxon>Flavobacteriia</taxon>
        <taxon>Flavobacteriales</taxon>
        <taxon>Flavobacteriaceae</taxon>
        <taxon>Flavobacterium</taxon>
    </lineage>
</organism>
<dbReference type="AlphaFoldDB" id="A0A4S4A3W5"/>
<dbReference type="OrthoDB" id="714297at2"/>
<gene>
    <name evidence="1" type="ORF">E6C50_02695</name>
</gene>
<protein>
    <submittedName>
        <fullName evidence="1">Uncharacterized protein</fullName>
    </submittedName>
</protein>
<dbReference type="Proteomes" id="UP000307507">
    <property type="component" value="Unassembled WGS sequence"/>
</dbReference>
<sequence length="165" mass="19171">MIQKEKKEVVTQESDGTYFKFDTVEHFYLNIAEHDVYELDKANREKKSQEKEMLLEVIGGHTPTILPDESYGRMLEKMHFSKTIMDPSKHKAIREVFRVTRCANGFAAACEPIYRDIFIFKNKGKITGFAKICFDCRLFHIVGTDKDQSDFGQCGGYEKLQRLIE</sequence>
<evidence type="ECO:0000313" key="2">
    <source>
        <dbReference type="Proteomes" id="UP000307507"/>
    </source>
</evidence>
<keyword evidence="2" id="KW-1185">Reference proteome</keyword>
<evidence type="ECO:0000313" key="1">
    <source>
        <dbReference type="EMBL" id="THF53131.1"/>
    </source>
</evidence>
<accession>A0A4S4A3W5</accession>